<dbReference type="InterPro" id="IPR001173">
    <property type="entry name" value="Glyco_trans_2-like"/>
</dbReference>
<dbReference type="SUPFAM" id="SSF53448">
    <property type="entry name" value="Nucleotide-diphospho-sugar transferases"/>
    <property type="match status" value="1"/>
</dbReference>
<protein>
    <submittedName>
        <fullName evidence="2">Glycosyl transferase, family 2</fullName>
    </submittedName>
</protein>
<keyword evidence="2" id="KW-0808">Transferase</keyword>
<dbReference type="AlphaFoldDB" id="A0A0H3A526"/>
<dbReference type="Proteomes" id="UP000009173">
    <property type="component" value="Chromosome"/>
</dbReference>
<dbReference type="InterPro" id="IPR050834">
    <property type="entry name" value="Glycosyltransf_2"/>
</dbReference>
<evidence type="ECO:0000313" key="2">
    <source>
        <dbReference type="EMBL" id="ABM27401.1"/>
    </source>
</evidence>
<name>A0A0H3A526_NITV4</name>
<dbReference type="InterPro" id="IPR029044">
    <property type="entry name" value="Nucleotide-diphossugar_trans"/>
</dbReference>
<dbReference type="KEGG" id="dvl:Dvul_0378"/>
<dbReference type="PANTHER" id="PTHR43685">
    <property type="entry name" value="GLYCOSYLTRANSFERASE"/>
    <property type="match status" value="1"/>
</dbReference>
<dbReference type="Pfam" id="PF00535">
    <property type="entry name" value="Glycos_transf_2"/>
    <property type="match status" value="1"/>
</dbReference>
<sequence>MNPHATPAPRVSAIVSLYNAERFVRGCLDDLLGQTLADSLEIIVIDACSPQGEGAIVQDYRRDHPNIVYVRTDEREGVYASWNRGVRLARAPYVTNANADDRHREDALERLAAALDEAPEAGFAYGDCRVGQTENERYADNAGQRVMRFPDFFAPATLLYCQLGPQPLWRRRVHDVIGFFDESYRACADWDFDIRLAAAFRGIHVPEALGLYLEHEAAITFRDDTMTRENDRVQRQWQHPEAVEERYRAAGVPCQTTEERALVHFDMALRALRFYPPWCYGAPAHNPGFARRCLRHALRLAPALAPAKELLALSDAVLTALDDLPSPLGLPSQATLAGVAAS</sequence>
<evidence type="ECO:0000259" key="1">
    <source>
        <dbReference type="Pfam" id="PF00535"/>
    </source>
</evidence>
<accession>A0A0H3A526</accession>
<dbReference type="GO" id="GO:0016740">
    <property type="term" value="F:transferase activity"/>
    <property type="evidence" value="ECO:0007669"/>
    <property type="project" value="UniProtKB-KW"/>
</dbReference>
<dbReference type="Gene3D" id="3.90.550.10">
    <property type="entry name" value="Spore Coat Polysaccharide Biosynthesis Protein SpsA, Chain A"/>
    <property type="match status" value="1"/>
</dbReference>
<dbReference type="HOGENOM" id="CLU_813120_0_0_7"/>
<organism evidence="2 3">
    <name type="scientific">Nitratidesulfovibrio vulgaris (strain DP4)</name>
    <name type="common">Desulfovibrio vulgaris</name>
    <dbReference type="NCBI Taxonomy" id="391774"/>
    <lineage>
        <taxon>Bacteria</taxon>
        <taxon>Pseudomonadati</taxon>
        <taxon>Thermodesulfobacteriota</taxon>
        <taxon>Desulfovibrionia</taxon>
        <taxon>Desulfovibrionales</taxon>
        <taxon>Desulfovibrionaceae</taxon>
        <taxon>Nitratidesulfovibrio</taxon>
    </lineage>
</organism>
<dbReference type="PANTHER" id="PTHR43685:SF2">
    <property type="entry name" value="GLYCOSYLTRANSFERASE 2-LIKE DOMAIN-CONTAINING PROTEIN"/>
    <property type="match status" value="1"/>
</dbReference>
<evidence type="ECO:0000313" key="3">
    <source>
        <dbReference type="Proteomes" id="UP000009173"/>
    </source>
</evidence>
<reference evidence="3" key="1">
    <citation type="journal article" date="2009" name="Environ. Microbiol.">
        <title>Contribution of mobile genetic elements to Desulfovibrio vulgaris genome plasticity.</title>
        <authorList>
            <person name="Walker C.B."/>
            <person name="Stolyar S."/>
            <person name="Chivian D."/>
            <person name="Pinel N."/>
            <person name="Gabster J.A."/>
            <person name="Dehal P.S."/>
            <person name="He Z."/>
            <person name="Yang Z.K."/>
            <person name="Yen H.C."/>
            <person name="Zhou J."/>
            <person name="Wall J.D."/>
            <person name="Hazen T.C."/>
            <person name="Arkin A.P."/>
            <person name="Stahl D.A."/>
        </authorList>
    </citation>
    <scope>NUCLEOTIDE SEQUENCE [LARGE SCALE GENOMIC DNA]</scope>
    <source>
        <strain evidence="3">DP4</strain>
    </source>
</reference>
<dbReference type="RefSeq" id="WP_011791583.1">
    <property type="nucleotide sequence ID" value="NC_008751.1"/>
</dbReference>
<feature type="domain" description="Glycosyltransferase 2-like" evidence="1">
    <location>
        <begin position="12"/>
        <end position="162"/>
    </location>
</feature>
<dbReference type="EMBL" id="CP000527">
    <property type="protein sequence ID" value="ABM27401.1"/>
    <property type="molecule type" value="Genomic_DNA"/>
</dbReference>
<proteinExistence type="predicted"/>
<gene>
    <name evidence="2" type="ordered locus">Dvul_0378</name>
</gene>